<evidence type="ECO:0000313" key="2">
    <source>
        <dbReference type="EMBL" id="TVM15382.1"/>
    </source>
</evidence>
<name>A0A7M3MBZ3_9BACT</name>
<gene>
    <name evidence="2" type="ORF">DPQ33_15580</name>
</gene>
<feature type="compositionally biased region" description="Basic and acidic residues" evidence="1">
    <location>
        <begin position="89"/>
        <end position="98"/>
    </location>
</feature>
<sequence>MGIVAVTYEKSSFALGIQSFMDQYRDPPFLSFKDQPYLPEPYTSLLEKSNAMAQAMRDTAESTYEEGFAARTQSGFPAWAGPPGMPENRPIRTPEDPKGSVFSRVG</sequence>
<feature type="region of interest" description="Disordered" evidence="1">
    <location>
        <begin position="74"/>
        <end position="106"/>
    </location>
</feature>
<dbReference type="AlphaFoldDB" id="A0A7M3MBZ3"/>
<dbReference type="Proteomes" id="UP000448292">
    <property type="component" value="Unassembled WGS sequence"/>
</dbReference>
<evidence type="ECO:0000256" key="1">
    <source>
        <dbReference type="SAM" id="MobiDB-lite"/>
    </source>
</evidence>
<evidence type="ECO:0000313" key="3">
    <source>
        <dbReference type="Proteomes" id="UP000448292"/>
    </source>
</evidence>
<keyword evidence="3" id="KW-1185">Reference proteome</keyword>
<protein>
    <submittedName>
        <fullName evidence="2">Uncharacterized protein</fullName>
    </submittedName>
</protein>
<dbReference type="RefSeq" id="WP_144304152.1">
    <property type="nucleotide sequence ID" value="NZ_QMIE01000017.1"/>
</dbReference>
<comment type="caution">
    <text evidence="2">The sequence shown here is derived from an EMBL/GenBank/DDBJ whole genome shotgun (WGS) entry which is preliminary data.</text>
</comment>
<reference evidence="2 3" key="1">
    <citation type="submission" date="2018-06" db="EMBL/GenBank/DDBJ databases">
        <title>Complete genome of Desulfovibrio indonesiensis P37SLT.</title>
        <authorList>
            <person name="Crispim J.S."/>
            <person name="Vidigal P.M.P."/>
            <person name="Silva L.C.F."/>
            <person name="Laguardia C.N."/>
            <person name="Araujo L.C."/>
            <person name="Dias R.S."/>
            <person name="Sousa M.P."/>
            <person name="Paula S.O."/>
            <person name="Silva C."/>
        </authorList>
    </citation>
    <scope>NUCLEOTIDE SEQUENCE [LARGE SCALE GENOMIC DNA]</scope>
    <source>
        <strain evidence="2 3">P37SLT</strain>
    </source>
</reference>
<dbReference type="EMBL" id="QMIE01000017">
    <property type="protein sequence ID" value="TVM15382.1"/>
    <property type="molecule type" value="Genomic_DNA"/>
</dbReference>
<accession>A0A7M3MBZ3</accession>
<organism evidence="2 3">
    <name type="scientific">Oceanidesulfovibrio indonesiensis</name>
    <dbReference type="NCBI Taxonomy" id="54767"/>
    <lineage>
        <taxon>Bacteria</taxon>
        <taxon>Pseudomonadati</taxon>
        <taxon>Thermodesulfobacteriota</taxon>
        <taxon>Desulfovibrionia</taxon>
        <taxon>Desulfovibrionales</taxon>
        <taxon>Desulfovibrionaceae</taxon>
        <taxon>Oceanidesulfovibrio</taxon>
    </lineage>
</organism>
<dbReference type="OrthoDB" id="9858499at2"/>
<proteinExistence type="predicted"/>